<evidence type="ECO:0000313" key="2">
    <source>
        <dbReference type="Proteomes" id="UP000189911"/>
    </source>
</evidence>
<accession>A0A1G4J319</accession>
<name>A0A1G4J319_9SACH</name>
<protein>
    <submittedName>
        <fullName evidence="1">LANO_0C00122g1_1</fullName>
    </submittedName>
</protein>
<organism evidence="1 2">
    <name type="scientific">Lachancea nothofagi CBS 11611</name>
    <dbReference type="NCBI Taxonomy" id="1266666"/>
    <lineage>
        <taxon>Eukaryota</taxon>
        <taxon>Fungi</taxon>
        <taxon>Dikarya</taxon>
        <taxon>Ascomycota</taxon>
        <taxon>Saccharomycotina</taxon>
        <taxon>Saccharomycetes</taxon>
        <taxon>Saccharomycetales</taxon>
        <taxon>Saccharomycetaceae</taxon>
        <taxon>Lachancea</taxon>
    </lineage>
</organism>
<keyword evidence="2" id="KW-1185">Reference proteome</keyword>
<gene>
    <name evidence="1" type="ORF">LANO_0C00122G</name>
</gene>
<dbReference type="EMBL" id="LT598446">
    <property type="protein sequence ID" value="SCU84022.1"/>
    <property type="molecule type" value="Genomic_DNA"/>
</dbReference>
<reference evidence="2" key="1">
    <citation type="submission" date="2016-03" db="EMBL/GenBank/DDBJ databases">
        <authorList>
            <person name="Devillers Hugo."/>
        </authorList>
    </citation>
    <scope>NUCLEOTIDE SEQUENCE [LARGE SCALE GENOMIC DNA]</scope>
</reference>
<evidence type="ECO:0000313" key="1">
    <source>
        <dbReference type="EMBL" id="SCU84022.1"/>
    </source>
</evidence>
<dbReference type="Proteomes" id="UP000189911">
    <property type="component" value="Chromosome C"/>
</dbReference>
<sequence length="193" mass="21404">MYAMLIIMAITTTTMLIITATATAAAAAATTTIAKKRTISLLSTLLALLPRTFGCPLVSFLKLNILSTSLDIINHQEISLHAVQKHCLTLYPLWSADSIGKTMSLKRTKKAARDLSGAKAPLFALQVIPISFKHNRKKYLVYVPELDDAKLRPQLELKTISFISQDLNGRQNTFNQKQQKLASDRVNTIFKTC</sequence>
<dbReference type="AlphaFoldDB" id="A0A1G4J319"/>
<proteinExistence type="predicted"/>